<proteinExistence type="predicted"/>
<protein>
    <recommendedName>
        <fullName evidence="2">Transposase MuDR plant domain-containing protein</fullName>
    </recommendedName>
</protein>
<keyword evidence="1" id="KW-0472">Membrane</keyword>
<dbReference type="AlphaFoldDB" id="A0A9R1VZD4"/>
<feature type="transmembrane region" description="Helical" evidence="1">
    <location>
        <begin position="52"/>
        <end position="70"/>
    </location>
</feature>
<dbReference type="InterPro" id="IPR004332">
    <property type="entry name" value="Transposase_MuDR"/>
</dbReference>
<evidence type="ECO:0000313" key="4">
    <source>
        <dbReference type="Proteomes" id="UP000235145"/>
    </source>
</evidence>
<sequence>MFFYKITHTEVKVGMTELQRHNLFEFGELMIKYVRKNQMKGGRMMSTQNKKLLLIHGIVFLLFMIVHNLFLNLLGLNDKLIVNQTYNTKKELAFAVKLKAVREKFQIKVEKSSKSRYQVVCMQENCHWRLYAFLIKGI</sequence>
<organism evidence="3 4">
    <name type="scientific">Lactuca sativa</name>
    <name type="common">Garden lettuce</name>
    <dbReference type="NCBI Taxonomy" id="4236"/>
    <lineage>
        <taxon>Eukaryota</taxon>
        <taxon>Viridiplantae</taxon>
        <taxon>Streptophyta</taxon>
        <taxon>Embryophyta</taxon>
        <taxon>Tracheophyta</taxon>
        <taxon>Spermatophyta</taxon>
        <taxon>Magnoliopsida</taxon>
        <taxon>eudicotyledons</taxon>
        <taxon>Gunneridae</taxon>
        <taxon>Pentapetalae</taxon>
        <taxon>asterids</taxon>
        <taxon>campanulids</taxon>
        <taxon>Asterales</taxon>
        <taxon>Asteraceae</taxon>
        <taxon>Cichorioideae</taxon>
        <taxon>Cichorieae</taxon>
        <taxon>Lactucinae</taxon>
        <taxon>Lactuca</taxon>
    </lineage>
</organism>
<reference evidence="3 4" key="1">
    <citation type="journal article" date="2017" name="Nat. Commun.">
        <title>Genome assembly with in vitro proximity ligation data and whole-genome triplication in lettuce.</title>
        <authorList>
            <person name="Reyes-Chin-Wo S."/>
            <person name="Wang Z."/>
            <person name="Yang X."/>
            <person name="Kozik A."/>
            <person name="Arikit S."/>
            <person name="Song C."/>
            <person name="Xia L."/>
            <person name="Froenicke L."/>
            <person name="Lavelle D.O."/>
            <person name="Truco M.J."/>
            <person name="Xia R."/>
            <person name="Zhu S."/>
            <person name="Xu C."/>
            <person name="Xu H."/>
            <person name="Xu X."/>
            <person name="Cox K."/>
            <person name="Korf I."/>
            <person name="Meyers B.C."/>
            <person name="Michelmore R.W."/>
        </authorList>
    </citation>
    <scope>NUCLEOTIDE SEQUENCE [LARGE SCALE GENOMIC DNA]</scope>
    <source>
        <strain evidence="4">cv. Salinas</strain>
        <tissue evidence="3">Seedlings</tissue>
    </source>
</reference>
<dbReference type="Proteomes" id="UP000235145">
    <property type="component" value="Unassembled WGS sequence"/>
</dbReference>
<gene>
    <name evidence="3" type="ORF">LSAT_V11C300123450</name>
</gene>
<name>A0A9R1VZD4_LACSA</name>
<evidence type="ECO:0000259" key="2">
    <source>
        <dbReference type="Pfam" id="PF03108"/>
    </source>
</evidence>
<evidence type="ECO:0000313" key="3">
    <source>
        <dbReference type="EMBL" id="KAJ0215435.1"/>
    </source>
</evidence>
<keyword evidence="1" id="KW-1133">Transmembrane helix</keyword>
<dbReference type="Pfam" id="PF03108">
    <property type="entry name" value="DBD_Tnp_Mut"/>
    <property type="match status" value="1"/>
</dbReference>
<evidence type="ECO:0000256" key="1">
    <source>
        <dbReference type="SAM" id="Phobius"/>
    </source>
</evidence>
<comment type="caution">
    <text evidence="3">The sequence shown here is derived from an EMBL/GenBank/DDBJ whole genome shotgun (WGS) entry which is preliminary data.</text>
</comment>
<keyword evidence="4" id="KW-1185">Reference proteome</keyword>
<dbReference type="EMBL" id="NBSK02000003">
    <property type="protein sequence ID" value="KAJ0215435.1"/>
    <property type="molecule type" value="Genomic_DNA"/>
</dbReference>
<keyword evidence="1" id="KW-0812">Transmembrane</keyword>
<feature type="domain" description="Transposase MuDR plant" evidence="2">
    <location>
        <begin position="78"/>
        <end position="132"/>
    </location>
</feature>
<accession>A0A9R1VZD4</accession>